<comment type="subcellular location">
    <subcellularLocation>
        <location evidence="1">Membrane</location>
        <topology evidence="1">Multi-pass membrane protein</topology>
    </subcellularLocation>
</comment>
<feature type="transmembrane region" description="Helical" evidence="7">
    <location>
        <begin position="352"/>
        <end position="373"/>
    </location>
</feature>
<accession>A0AA35M2T8</accession>
<dbReference type="EMBL" id="CABFNP030001008">
    <property type="protein sequence ID" value="CAI6089471.1"/>
    <property type="molecule type" value="Genomic_DNA"/>
</dbReference>
<feature type="transmembrane region" description="Helical" evidence="7">
    <location>
        <begin position="407"/>
        <end position="428"/>
    </location>
</feature>
<evidence type="ECO:0000256" key="6">
    <source>
        <dbReference type="SAM" id="MobiDB-lite"/>
    </source>
</evidence>
<proteinExistence type="predicted"/>
<dbReference type="InterPro" id="IPR020846">
    <property type="entry name" value="MFS_dom"/>
</dbReference>
<keyword evidence="5 7" id="KW-0472">Membrane</keyword>
<evidence type="ECO:0000313" key="9">
    <source>
        <dbReference type="EMBL" id="CAI6089471.1"/>
    </source>
</evidence>
<feature type="region of interest" description="Disordered" evidence="6">
    <location>
        <begin position="1"/>
        <end position="22"/>
    </location>
</feature>
<feature type="transmembrane region" description="Helical" evidence="7">
    <location>
        <begin position="77"/>
        <end position="99"/>
    </location>
</feature>
<evidence type="ECO:0000313" key="10">
    <source>
        <dbReference type="Proteomes" id="UP001160390"/>
    </source>
</evidence>
<dbReference type="AlphaFoldDB" id="A0AA35M2T8"/>
<feature type="transmembrane region" description="Helical" evidence="7">
    <location>
        <begin position="178"/>
        <end position="199"/>
    </location>
</feature>
<feature type="transmembrane region" description="Helical" evidence="7">
    <location>
        <begin position="327"/>
        <end position="346"/>
    </location>
</feature>
<organism evidence="9 10">
    <name type="scientific">Clonostachys chloroleuca</name>
    <dbReference type="NCBI Taxonomy" id="1926264"/>
    <lineage>
        <taxon>Eukaryota</taxon>
        <taxon>Fungi</taxon>
        <taxon>Dikarya</taxon>
        <taxon>Ascomycota</taxon>
        <taxon>Pezizomycotina</taxon>
        <taxon>Sordariomycetes</taxon>
        <taxon>Hypocreomycetidae</taxon>
        <taxon>Hypocreales</taxon>
        <taxon>Bionectriaceae</taxon>
        <taxon>Clonostachys</taxon>
    </lineage>
</organism>
<evidence type="ECO:0000256" key="2">
    <source>
        <dbReference type="ARBA" id="ARBA00022448"/>
    </source>
</evidence>
<feature type="transmembrane region" description="Helical" evidence="7">
    <location>
        <begin position="119"/>
        <end position="142"/>
    </location>
</feature>
<feature type="domain" description="Major facilitator superfamily (MFS) profile" evidence="8">
    <location>
        <begin position="77"/>
        <end position="496"/>
    </location>
</feature>
<evidence type="ECO:0000256" key="3">
    <source>
        <dbReference type="ARBA" id="ARBA00022692"/>
    </source>
</evidence>
<comment type="caution">
    <text evidence="9">The sequence shown here is derived from an EMBL/GenBank/DDBJ whole genome shotgun (WGS) entry which is preliminary data.</text>
</comment>
<feature type="transmembrane region" description="Helical" evidence="7">
    <location>
        <begin position="244"/>
        <end position="264"/>
    </location>
</feature>
<gene>
    <name evidence="9" type="ORF">CCHLO57077_00011926</name>
</gene>
<feature type="compositionally biased region" description="Polar residues" evidence="6">
    <location>
        <begin position="1"/>
        <end position="11"/>
    </location>
</feature>
<dbReference type="InterPro" id="IPR036259">
    <property type="entry name" value="MFS_trans_sf"/>
</dbReference>
<keyword evidence="3 7" id="KW-0812">Transmembrane</keyword>
<dbReference type="Proteomes" id="UP001160390">
    <property type="component" value="Unassembled WGS sequence"/>
</dbReference>
<evidence type="ECO:0000256" key="1">
    <source>
        <dbReference type="ARBA" id="ARBA00004141"/>
    </source>
</evidence>
<feature type="transmembrane region" description="Helical" evidence="7">
    <location>
        <begin position="154"/>
        <end position="172"/>
    </location>
</feature>
<feature type="transmembrane region" description="Helical" evidence="7">
    <location>
        <begin position="473"/>
        <end position="494"/>
    </location>
</feature>
<dbReference type="GO" id="GO:0022857">
    <property type="term" value="F:transmembrane transporter activity"/>
    <property type="evidence" value="ECO:0007669"/>
    <property type="project" value="InterPro"/>
</dbReference>
<reference evidence="9" key="1">
    <citation type="submission" date="2023-01" db="EMBL/GenBank/DDBJ databases">
        <authorList>
            <person name="Piombo E."/>
        </authorList>
    </citation>
    <scope>NUCLEOTIDE SEQUENCE</scope>
</reference>
<keyword evidence="10" id="KW-1185">Reference proteome</keyword>
<feature type="transmembrane region" description="Helical" evidence="7">
    <location>
        <begin position="211"/>
        <end position="232"/>
    </location>
</feature>
<sequence>MTSQSSRNNDNSSLSVDLEESSLQTASKTPALVIRDLYEYEDLSKDLRNDPELRKDFLATFTAEEEKAIMRKVDNRFLVLIGFMFMFKNIDFSNVSIIKTMQAGTPNNIMAELGFTPDAYNWVGTIQGIPYIIFELPSNLLLKWMTPHSMESRIFLTWGIATACCAAVQTTNQLLACRWLVGMFEAGMFPGVITTLSYWYRTDEVGRPILWFFWISQFSTIVGSLICYGASYMDGLRALSGWRWAFILEGVATIIFAGIIFFLLPDFPKSPRSSKWLTPREQQFIEARLPPNAPATGDPSWKTKDAWVAFKSPTTWAFLFDQTLMNLSLYALNWYMPTIIAGLGFAKLPASLLLNIPPAFAAILAMVLCVLVTSRALAPRPLLCVFVVLGSIVCYILFFTVSGSGGLYAACILSQFFTSSYYVPYWSWRTSIMSGSTGAAFAIGLQSSVAQLGAAIGPQFFQQKWASDRYRNSFLIGTAITLAALVTNLWTWWLTRDIERRVNQVRKATLKARREGKAYTGNEDIDVLGDRKIKNNSWW</sequence>
<dbReference type="InterPro" id="IPR011701">
    <property type="entry name" value="MFS"/>
</dbReference>
<dbReference type="GO" id="GO:0016020">
    <property type="term" value="C:membrane"/>
    <property type="evidence" value="ECO:0007669"/>
    <property type="project" value="UniProtKB-SubCell"/>
</dbReference>
<dbReference type="Pfam" id="PF07690">
    <property type="entry name" value="MFS_1"/>
    <property type="match status" value="1"/>
</dbReference>
<evidence type="ECO:0000256" key="7">
    <source>
        <dbReference type="SAM" id="Phobius"/>
    </source>
</evidence>
<dbReference type="PROSITE" id="PS50850">
    <property type="entry name" value="MFS"/>
    <property type="match status" value="1"/>
</dbReference>
<feature type="transmembrane region" description="Helical" evidence="7">
    <location>
        <begin position="382"/>
        <end position="401"/>
    </location>
</feature>
<dbReference type="PANTHER" id="PTHR43791">
    <property type="entry name" value="PERMEASE-RELATED"/>
    <property type="match status" value="1"/>
</dbReference>
<dbReference type="SUPFAM" id="SSF103473">
    <property type="entry name" value="MFS general substrate transporter"/>
    <property type="match status" value="1"/>
</dbReference>
<dbReference type="PANTHER" id="PTHR43791:SF91">
    <property type="entry name" value="MAJOR FACILITATOR SUPERFAMILY (MFS) PROFILE DOMAIN-CONTAINING PROTEIN-RELATED"/>
    <property type="match status" value="1"/>
</dbReference>
<evidence type="ECO:0000256" key="5">
    <source>
        <dbReference type="ARBA" id="ARBA00023136"/>
    </source>
</evidence>
<feature type="transmembrane region" description="Helical" evidence="7">
    <location>
        <begin position="440"/>
        <end position="461"/>
    </location>
</feature>
<dbReference type="Gene3D" id="1.20.1250.20">
    <property type="entry name" value="MFS general substrate transporter like domains"/>
    <property type="match status" value="2"/>
</dbReference>
<evidence type="ECO:0000256" key="4">
    <source>
        <dbReference type="ARBA" id="ARBA00022989"/>
    </source>
</evidence>
<protein>
    <recommendedName>
        <fullName evidence="8">Major facilitator superfamily (MFS) profile domain-containing protein</fullName>
    </recommendedName>
</protein>
<evidence type="ECO:0000259" key="8">
    <source>
        <dbReference type="PROSITE" id="PS50850"/>
    </source>
</evidence>
<keyword evidence="4 7" id="KW-1133">Transmembrane helix</keyword>
<keyword evidence="2" id="KW-0813">Transport</keyword>
<name>A0AA35M2T8_9HYPO</name>